<dbReference type="InterPro" id="IPR001279">
    <property type="entry name" value="Metallo-B-lactamas"/>
</dbReference>
<comment type="similarity">
    <text evidence="8">Belongs to the RNase Z family.</text>
</comment>
<evidence type="ECO:0000256" key="2">
    <source>
        <dbReference type="ARBA" id="ARBA00022694"/>
    </source>
</evidence>
<dbReference type="PANTHER" id="PTHR46018:SF2">
    <property type="entry name" value="ZINC PHOSPHODIESTERASE ELAC PROTEIN 1"/>
    <property type="match status" value="1"/>
</dbReference>
<dbReference type="Proteomes" id="UP000092714">
    <property type="component" value="Unassembled WGS sequence"/>
</dbReference>
<feature type="binding site" evidence="8">
    <location>
        <position position="63"/>
    </location>
    <ligand>
        <name>Zn(2+)</name>
        <dbReference type="ChEBI" id="CHEBI:29105"/>
        <label>1</label>
        <note>catalytic</note>
    </ligand>
</feature>
<dbReference type="GO" id="GO:0042781">
    <property type="term" value="F:3'-tRNA processing endoribonuclease activity"/>
    <property type="evidence" value="ECO:0007669"/>
    <property type="project" value="UniProtKB-UniRule"/>
</dbReference>
<dbReference type="InterPro" id="IPR013471">
    <property type="entry name" value="RNase_Z/BN"/>
</dbReference>
<evidence type="ECO:0000256" key="4">
    <source>
        <dbReference type="ARBA" id="ARBA00022723"/>
    </source>
</evidence>
<feature type="binding site" evidence="8">
    <location>
        <position position="65"/>
    </location>
    <ligand>
        <name>Zn(2+)</name>
        <dbReference type="ChEBI" id="CHEBI:29105"/>
        <label>2</label>
        <note>catalytic</note>
    </ligand>
</feature>
<feature type="binding site" evidence="8">
    <location>
        <position position="61"/>
    </location>
    <ligand>
        <name>Zn(2+)</name>
        <dbReference type="ChEBI" id="CHEBI:29105"/>
        <label>1</label>
        <note>catalytic</note>
    </ligand>
</feature>
<feature type="binding site" evidence="8">
    <location>
        <position position="206"/>
    </location>
    <ligand>
        <name>Zn(2+)</name>
        <dbReference type="ChEBI" id="CHEBI:29105"/>
        <label>1</label>
        <note>catalytic</note>
    </ligand>
</feature>
<dbReference type="Pfam" id="PF23023">
    <property type="entry name" value="Anti-Pycsar_Apyc1"/>
    <property type="match status" value="1"/>
</dbReference>
<dbReference type="SMART" id="SM00849">
    <property type="entry name" value="Lactamase_B"/>
    <property type="match status" value="1"/>
</dbReference>
<feature type="binding site" evidence="8">
    <location>
        <position position="66"/>
    </location>
    <ligand>
        <name>Zn(2+)</name>
        <dbReference type="ChEBI" id="CHEBI:29105"/>
        <label>2</label>
        <note>catalytic</note>
    </ligand>
</feature>
<keyword evidence="4 8" id="KW-0479">Metal-binding</keyword>
<dbReference type="OrthoDB" id="9800940at2"/>
<keyword evidence="6 8" id="KW-0378">Hydrolase</keyword>
<dbReference type="eggNOG" id="COG1234">
    <property type="taxonomic scope" value="Bacteria"/>
</dbReference>
<dbReference type="AlphaFoldDB" id="A0A174T1B0"/>
<dbReference type="SUPFAM" id="SSF56281">
    <property type="entry name" value="Metallo-hydrolase/oxidoreductase"/>
    <property type="match status" value="1"/>
</dbReference>
<evidence type="ECO:0000256" key="8">
    <source>
        <dbReference type="HAMAP-Rule" id="MF_01818"/>
    </source>
</evidence>
<dbReference type="EMBL" id="MAPZ01000025">
    <property type="protein sequence ID" value="OBY09910.1"/>
    <property type="molecule type" value="Genomic_DNA"/>
</dbReference>
<comment type="subunit">
    <text evidence="1 8">Homodimer.</text>
</comment>
<keyword evidence="7 8" id="KW-0862">Zinc</keyword>
<gene>
    <name evidence="8" type="primary">rnz</name>
    <name evidence="10" type="ORF">CP373A1_12465</name>
</gene>
<dbReference type="GeneID" id="42775734"/>
<comment type="function">
    <text evidence="8">Zinc phosphodiesterase, which displays some tRNA 3'-processing endonuclease activity. Probably involved in tRNA maturation, by removing a 3'-trailer from precursor tRNA.</text>
</comment>
<feature type="binding site" evidence="8">
    <location>
        <position position="137"/>
    </location>
    <ligand>
        <name>Zn(2+)</name>
        <dbReference type="ChEBI" id="CHEBI:29105"/>
        <label>1</label>
        <note>catalytic</note>
    </ligand>
</feature>
<comment type="caution">
    <text evidence="10">The sequence shown here is derived from an EMBL/GenBank/DDBJ whole genome shotgun (WGS) entry which is preliminary data.</text>
</comment>
<dbReference type="CDD" id="cd07717">
    <property type="entry name" value="RNaseZ_ZiPD-like_MBL-fold"/>
    <property type="match status" value="1"/>
</dbReference>
<evidence type="ECO:0000256" key="6">
    <source>
        <dbReference type="ARBA" id="ARBA00022801"/>
    </source>
</evidence>
<evidence type="ECO:0000256" key="7">
    <source>
        <dbReference type="ARBA" id="ARBA00022833"/>
    </source>
</evidence>
<comment type="catalytic activity">
    <reaction evidence="8">
        <text>Endonucleolytic cleavage of RNA, removing extra 3' nucleotides from tRNA precursor, generating 3' termini of tRNAs. A 3'-hydroxy group is left at the tRNA terminus and a 5'-phosphoryl group is left at the trailer molecule.</text>
        <dbReference type="EC" id="3.1.26.11"/>
    </reaction>
</comment>
<keyword evidence="5 8" id="KW-0255">Endonuclease</keyword>
<comment type="cofactor">
    <cofactor evidence="8">
        <name>Zn(2+)</name>
        <dbReference type="ChEBI" id="CHEBI:29105"/>
    </cofactor>
    <text evidence="8">Binds 2 Zn(2+) ions.</text>
</comment>
<sequence>MVDLCFLGTLGNIPLPNRHLAALMVAYNGRKILIDCGEGTQVAIREGGLGFKNIDCICITHVHGDHVIGLPGLLSTMGNSDRREKVKIIGPVGLKKVVDGLNIINPYLPYELEVIEVKTEKIVLSDEIIISSLELEHSTNCVGYSFYFKRRRKFDREKAEENNVPKILWSKLQKNEEEIEYEGSIYTKEMVLGHERRGIKLSYITDTRPIKEIPEFIKDSDLFICEGNYGDDNDLDKALKNKHMTFRESATLAKLGECMELKITHFSPSLPNPQDFIHNAKEVFENSSIAYDGELKTISYRE</sequence>
<keyword evidence="11" id="KW-1185">Reference proteome</keyword>
<protein>
    <recommendedName>
        <fullName evidence="8">Ribonuclease Z</fullName>
        <shortName evidence="8">RNase Z</shortName>
        <ecNumber evidence="8">3.1.26.11</ecNumber>
    </recommendedName>
    <alternativeName>
        <fullName evidence="8">tRNA 3 endonuclease</fullName>
    </alternativeName>
    <alternativeName>
        <fullName evidence="8">tRNase Z</fullName>
    </alternativeName>
</protein>
<reference evidence="10 11" key="1">
    <citation type="submission" date="2016-06" db="EMBL/GenBank/DDBJ databases">
        <authorList>
            <person name="Kjaerup R.B."/>
            <person name="Dalgaard T.S."/>
            <person name="Juul-Madsen H.R."/>
        </authorList>
    </citation>
    <scope>NUCLEOTIDE SEQUENCE [LARGE SCALE GENOMIC DNA]</scope>
    <source>
        <strain evidence="10 11">373-A1</strain>
    </source>
</reference>
<dbReference type="NCBIfam" id="TIGR02651">
    <property type="entry name" value="RNase_Z"/>
    <property type="match status" value="1"/>
</dbReference>
<dbReference type="NCBIfam" id="NF000801">
    <property type="entry name" value="PRK00055.1-3"/>
    <property type="match status" value="1"/>
</dbReference>
<dbReference type="GO" id="GO:0008270">
    <property type="term" value="F:zinc ion binding"/>
    <property type="evidence" value="ECO:0007669"/>
    <property type="project" value="UniProtKB-UniRule"/>
</dbReference>
<evidence type="ECO:0000259" key="9">
    <source>
        <dbReference type="SMART" id="SM00849"/>
    </source>
</evidence>
<dbReference type="InterPro" id="IPR036866">
    <property type="entry name" value="RibonucZ/Hydroxyglut_hydro"/>
</dbReference>
<dbReference type="Gene3D" id="3.60.15.10">
    <property type="entry name" value="Ribonuclease Z/Hydroxyacylglutathione hydrolase-like"/>
    <property type="match status" value="1"/>
</dbReference>
<dbReference type="PANTHER" id="PTHR46018">
    <property type="entry name" value="ZINC PHOSPHODIESTERASE ELAC PROTEIN 1"/>
    <property type="match status" value="1"/>
</dbReference>
<dbReference type="EC" id="3.1.26.11" evidence="8"/>
<evidence type="ECO:0000313" key="10">
    <source>
        <dbReference type="EMBL" id="OBY09910.1"/>
    </source>
</evidence>
<evidence type="ECO:0000256" key="1">
    <source>
        <dbReference type="ARBA" id="ARBA00011738"/>
    </source>
</evidence>
<feature type="active site" description="Proton acceptor" evidence="8">
    <location>
        <position position="65"/>
    </location>
</feature>
<keyword evidence="2 8" id="KW-0819">tRNA processing</keyword>
<accession>A0A174T1B0</accession>
<evidence type="ECO:0000313" key="11">
    <source>
        <dbReference type="Proteomes" id="UP000092714"/>
    </source>
</evidence>
<feature type="binding site" evidence="8">
    <location>
        <position position="265"/>
    </location>
    <ligand>
        <name>Zn(2+)</name>
        <dbReference type="ChEBI" id="CHEBI:29105"/>
        <label>2</label>
        <note>catalytic</note>
    </ligand>
</feature>
<name>A0A174T1B0_9CLOT</name>
<proteinExistence type="inferred from homology"/>
<organism evidence="10 11">
    <name type="scientific">Clostridium paraputrificum</name>
    <dbReference type="NCBI Taxonomy" id="29363"/>
    <lineage>
        <taxon>Bacteria</taxon>
        <taxon>Bacillati</taxon>
        <taxon>Bacillota</taxon>
        <taxon>Clostridia</taxon>
        <taxon>Eubacteriales</taxon>
        <taxon>Clostridiaceae</taxon>
        <taxon>Clostridium</taxon>
    </lineage>
</organism>
<dbReference type="RefSeq" id="WP_027097904.1">
    <property type="nucleotide sequence ID" value="NZ_CABHIH010000003.1"/>
</dbReference>
<feature type="domain" description="Metallo-beta-lactamase" evidence="9">
    <location>
        <begin position="19"/>
        <end position="194"/>
    </location>
</feature>
<dbReference type="HAMAP" id="MF_01818">
    <property type="entry name" value="RNase_Z_BN"/>
    <property type="match status" value="1"/>
</dbReference>
<keyword evidence="3 8" id="KW-0540">Nuclease</keyword>
<evidence type="ECO:0000256" key="5">
    <source>
        <dbReference type="ARBA" id="ARBA00022759"/>
    </source>
</evidence>
<evidence type="ECO:0000256" key="3">
    <source>
        <dbReference type="ARBA" id="ARBA00022722"/>
    </source>
</evidence>
<feature type="binding site" evidence="8">
    <location>
        <position position="206"/>
    </location>
    <ligand>
        <name>Zn(2+)</name>
        <dbReference type="ChEBI" id="CHEBI:29105"/>
        <label>2</label>
        <note>catalytic</note>
    </ligand>
</feature>